<keyword evidence="4" id="KW-1185">Reference proteome</keyword>
<dbReference type="PANTHER" id="PTHR10803:SF3">
    <property type="entry name" value="ATPASE GET3"/>
    <property type="match status" value="1"/>
</dbReference>
<dbReference type="GO" id="GO:0016887">
    <property type="term" value="F:ATP hydrolysis activity"/>
    <property type="evidence" value="ECO:0007669"/>
    <property type="project" value="InterPro"/>
</dbReference>
<evidence type="ECO:0000259" key="2">
    <source>
        <dbReference type="Pfam" id="PF02374"/>
    </source>
</evidence>
<dbReference type="STRING" id="1550241.MA03_00630"/>
<dbReference type="InterPro" id="IPR016300">
    <property type="entry name" value="ATPase_ArsA/GET3"/>
</dbReference>
<evidence type="ECO:0000256" key="1">
    <source>
        <dbReference type="ARBA" id="ARBA00011040"/>
    </source>
</evidence>
<dbReference type="SUPFAM" id="SSF52540">
    <property type="entry name" value="P-loop containing nucleoside triphosphate hydrolases"/>
    <property type="match status" value="1"/>
</dbReference>
<dbReference type="InterPro" id="IPR025723">
    <property type="entry name" value="ArsA/GET3_ATPase-like"/>
</dbReference>
<comment type="similarity">
    <text evidence="1">Belongs to the arsA ATPase family.</text>
</comment>
<dbReference type="CDD" id="cd02035">
    <property type="entry name" value="ArsA"/>
    <property type="match status" value="1"/>
</dbReference>
<evidence type="ECO:0000313" key="3">
    <source>
        <dbReference type="EMBL" id="AKG38094.1"/>
    </source>
</evidence>
<dbReference type="OrthoDB" id="46198at2157"/>
<feature type="domain" description="ArsA/GET3 Anion-transporting ATPase-like" evidence="2">
    <location>
        <begin position="5"/>
        <end position="244"/>
    </location>
</feature>
<sequence length="295" mass="33588">MPVLVSFWGKGGVGKTTISSAFALRLAQKGFRVYLISTDFVPSLSDVLDVDLSDGPKEVSRGLIVEQLTEEKIVELWKERFGEEVYRVASSIFPVDREIIDYVARAPGIVEEFTLYYVWHRFSTMNVDVVVWDTMATGGGIRMLRIEKEFYDHLGEAAKLYLKVKGVLDKIRRGESEPLVLIESWRRLAEDVFSFLRSKEHRAVLVSRPLRIDLNVARKIYAELKDTGIPLKALIVNMVSNQNKDILLSFEEEFKSKLGLITIPQRDSSPLGLDALSQLFSPEVWNMLQELVLFS</sequence>
<dbReference type="GO" id="GO:0005524">
    <property type="term" value="F:ATP binding"/>
    <property type="evidence" value="ECO:0007669"/>
    <property type="project" value="InterPro"/>
</dbReference>
<dbReference type="GeneID" id="25400691"/>
<dbReference type="Proteomes" id="UP000067434">
    <property type="component" value="Chromosome"/>
</dbReference>
<dbReference type="PATRIC" id="fig|1550241.5.peg.128"/>
<dbReference type="Gene3D" id="3.40.50.300">
    <property type="entry name" value="P-loop containing nucleotide triphosphate hydrolases"/>
    <property type="match status" value="1"/>
</dbReference>
<evidence type="ECO:0000313" key="4">
    <source>
        <dbReference type="Proteomes" id="UP000067434"/>
    </source>
</evidence>
<dbReference type="Pfam" id="PF02374">
    <property type="entry name" value="ArsA_ATPase"/>
    <property type="match status" value="1"/>
</dbReference>
<dbReference type="InterPro" id="IPR027417">
    <property type="entry name" value="P-loop_NTPase"/>
</dbReference>
<dbReference type="KEGG" id="thf:MA03_00630"/>
<gene>
    <name evidence="3" type="ORF">MA03_00630</name>
</gene>
<reference evidence="3 4" key="1">
    <citation type="journal article" date="2015" name="Stand. Genomic Sci.">
        <title>Complete genome sequence of and proposal of Thermofilum uzonense sp. nov. a novel hyperthermophilic crenarchaeon and emended description of the genus Thermofilum.</title>
        <authorList>
            <person name="Toshchakov S.V."/>
            <person name="Korzhenkov A.A."/>
            <person name="Samarov N.I."/>
            <person name="Mazunin I.O."/>
            <person name="Mozhey O.I."/>
            <person name="Shmyr I.S."/>
            <person name="Derbikova K.S."/>
            <person name="Taranov E.A."/>
            <person name="Dominova I.N."/>
            <person name="Bonch-Osmolovskaya E.A."/>
            <person name="Patrushev M.V."/>
            <person name="Podosokorskaya O.A."/>
            <person name="Kublanov I.V."/>
        </authorList>
    </citation>
    <scope>NUCLEOTIDE SEQUENCE [LARGE SCALE GENOMIC DNA]</scope>
    <source>
        <strain evidence="3 4">1807-2</strain>
    </source>
</reference>
<dbReference type="EMBL" id="CP009961">
    <property type="protein sequence ID" value="AKG38094.1"/>
    <property type="molecule type" value="Genomic_DNA"/>
</dbReference>
<name>A0A0F7FH95_9CREN</name>
<dbReference type="AlphaFoldDB" id="A0A0F7FH95"/>
<protein>
    <recommendedName>
        <fullName evidence="2">ArsA/GET3 Anion-transporting ATPase-like domain-containing protein</fullName>
    </recommendedName>
</protein>
<proteinExistence type="inferred from homology"/>
<organism evidence="3 4">
    <name type="scientific">Infirmifilum uzonense</name>
    <dbReference type="NCBI Taxonomy" id="1550241"/>
    <lineage>
        <taxon>Archaea</taxon>
        <taxon>Thermoproteota</taxon>
        <taxon>Thermoprotei</taxon>
        <taxon>Thermofilales</taxon>
        <taxon>Thermofilaceae</taxon>
        <taxon>Infirmifilum</taxon>
    </lineage>
</organism>
<dbReference type="RefSeq" id="WP_052883420.1">
    <property type="nucleotide sequence ID" value="NZ_CP009961.1"/>
</dbReference>
<dbReference type="HOGENOM" id="CLU_040761_3_0_2"/>
<dbReference type="PANTHER" id="PTHR10803">
    <property type="entry name" value="ARSENICAL PUMP-DRIVING ATPASE ARSENITE-TRANSLOCATING ATPASE"/>
    <property type="match status" value="1"/>
</dbReference>
<accession>A0A0F7FH95</accession>